<evidence type="ECO:0000313" key="3">
    <source>
        <dbReference type="EMBL" id="OGY14277.1"/>
    </source>
</evidence>
<reference evidence="3 4" key="1">
    <citation type="journal article" date="2016" name="Nat. Commun.">
        <title>Thousands of microbial genomes shed light on interconnected biogeochemical processes in an aquifer system.</title>
        <authorList>
            <person name="Anantharaman K."/>
            <person name="Brown C.T."/>
            <person name="Hug L.A."/>
            <person name="Sharon I."/>
            <person name="Castelle C.J."/>
            <person name="Probst A.J."/>
            <person name="Thomas B.C."/>
            <person name="Singh A."/>
            <person name="Wilkins M.J."/>
            <person name="Karaoz U."/>
            <person name="Brodie E.L."/>
            <person name="Williams K.H."/>
            <person name="Hubbard S.S."/>
            <person name="Banfield J.F."/>
        </authorList>
    </citation>
    <scope>NUCLEOTIDE SEQUENCE [LARGE SCALE GENOMIC DNA]</scope>
</reference>
<dbReference type="EMBL" id="MHCC01000001">
    <property type="protein sequence ID" value="OGY14277.1"/>
    <property type="molecule type" value="Genomic_DNA"/>
</dbReference>
<dbReference type="Proteomes" id="UP000178659">
    <property type="component" value="Unassembled WGS sequence"/>
</dbReference>
<sequence>MQFIKKHFVIISLAFVASILVAIKILVPAPTTVSSTPSPIPKAQSWNGVVPGQTTIQNLPESIGKSEATLNQNGQTTYEVERKGGGPPHEVITQNNTVELVKDRVLSGNISTFKNNYGEPEGEYFGEHQSVGFKTYVWAKDGVAVVAHEKEGVIFEVWYFQPTTLQVFLSTWGKGLSIEPEQKSGY</sequence>
<accession>A0A1G1VG17</accession>
<keyword evidence="2" id="KW-0472">Membrane</keyword>
<protein>
    <submittedName>
        <fullName evidence="3">Uncharacterized protein</fullName>
    </submittedName>
</protein>
<dbReference type="AlphaFoldDB" id="A0A1G1VG17"/>
<keyword evidence="2" id="KW-1133">Transmembrane helix</keyword>
<evidence type="ECO:0000256" key="2">
    <source>
        <dbReference type="SAM" id="Phobius"/>
    </source>
</evidence>
<evidence type="ECO:0000256" key="1">
    <source>
        <dbReference type="SAM" id="MobiDB-lite"/>
    </source>
</evidence>
<keyword evidence="2" id="KW-0812">Transmembrane</keyword>
<feature type="compositionally biased region" description="Polar residues" evidence="1">
    <location>
        <begin position="68"/>
        <end position="78"/>
    </location>
</feature>
<comment type="caution">
    <text evidence="3">The sequence shown here is derived from an EMBL/GenBank/DDBJ whole genome shotgun (WGS) entry which is preliminary data.</text>
</comment>
<feature type="transmembrane region" description="Helical" evidence="2">
    <location>
        <begin position="7"/>
        <end position="27"/>
    </location>
</feature>
<feature type="region of interest" description="Disordered" evidence="1">
    <location>
        <begin position="63"/>
        <end position="90"/>
    </location>
</feature>
<gene>
    <name evidence="3" type="ORF">A3A77_02270</name>
</gene>
<organism evidence="3 4">
    <name type="scientific">Candidatus Blackburnbacteria bacterium RIFCSPLOWO2_01_FULL_40_20</name>
    <dbReference type="NCBI Taxonomy" id="1797519"/>
    <lineage>
        <taxon>Bacteria</taxon>
        <taxon>Candidatus Blackburniibacteriota</taxon>
    </lineage>
</organism>
<proteinExistence type="predicted"/>
<evidence type="ECO:0000313" key="4">
    <source>
        <dbReference type="Proteomes" id="UP000178659"/>
    </source>
</evidence>
<name>A0A1G1VG17_9BACT</name>